<comment type="caution">
    <text evidence="2">The sequence shown here is derived from an EMBL/GenBank/DDBJ whole genome shotgun (WGS) entry which is preliminary data.</text>
</comment>
<name>A0A4R6THS0_9FLAO</name>
<evidence type="ECO:0000256" key="1">
    <source>
        <dbReference type="SAM" id="SignalP"/>
    </source>
</evidence>
<evidence type="ECO:0000313" key="3">
    <source>
        <dbReference type="Proteomes" id="UP000295468"/>
    </source>
</evidence>
<dbReference type="InterPro" id="IPR046230">
    <property type="entry name" value="DUF6263"/>
</dbReference>
<reference evidence="2 3" key="1">
    <citation type="submission" date="2019-03" db="EMBL/GenBank/DDBJ databases">
        <title>Genomic Encyclopedia of Archaeal and Bacterial Type Strains, Phase II (KMG-II): from individual species to whole genera.</title>
        <authorList>
            <person name="Goeker M."/>
        </authorList>
    </citation>
    <scope>NUCLEOTIDE SEQUENCE [LARGE SCALE GENOMIC DNA]</scope>
    <source>
        <strain evidence="2 3">DSM 18435</strain>
    </source>
</reference>
<sequence>MIRSVSICLLLCLASLGFGQTTLRYSLEKGDEFIIRQEARQQIVQEMPQGPHVVTNTMESVMKFTVTGMQQDHYQITVTFKELNIALSSNLQGSLLEVNAGNPAEDDQDSKVFHSLLESPIKILMSRNGNVLEVSGGDALTQKMVDASGLEDEYSRMLMQASLERDFGSQALANSFKQLTYFYPDHEVKVGDHWSNQYQGKLSARNDWTLEELQPSKATILGKARIKIKIDQPDSPIELEGLQHTRLVTLRESGFVRSMNVESNSKGYSSPMALGEVAVPTSIKSTITYTLIQD</sequence>
<keyword evidence="1" id="KW-0732">Signal</keyword>
<dbReference type="Pfam" id="PF19777">
    <property type="entry name" value="DUF6263"/>
    <property type="match status" value="1"/>
</dbReference>
<dbReference type="AlphaFoldDB" id="A0A4R6THS0"/>
<feature type="chain" id="PRO_5020805249" evidence="1">
    <location>
        <begin position="20"/>
        <end position="294"/>
    </location>
</feature>
<proteinExistence type="predicted"/>
<accession>A0A4R6THS0</accession>
<keyword evidence="3" id="KW-1185">Reference proteome</keyword>
<protein>
    <submittedName>
        <fullName evidence="2">Uncharacterized protein</fullName>
    </submittedName>
</protein>
<evidence type="ECO:0000313" key="2">
    <source>
        <dbReference type="EMBL" id="TDQ29443.1"/>
    </source>
</evidence>
<organism evidence="2 3">
    <name type="scientific">Zeaxanthinibacter enoshimensis</name>
    <dbReference type="NCBI Taxonomy" id="392009"/>
    <lineage>
        <taxon>Bacteria</taxon>
        <taxon>Pseudomonadati</taxon>
        <taxon>Bacteroidota</taxon>
        <taxon>Flavobacteriia</taxon>
        <taxon>Flavobacteriales</taxon>
        <taxon>Flavobacteriaceae</taxon>
        <taxon>Zeaxanthinibacter</taxon>
    </lineage>
</organism>
<dbReference type="Proteomes" id="UP000295468">
    <property type="component" value="Unassembled WGS sequence"/>
</dbReference>
<feature type="signal peptide" evidence="1">
    <location>
        <begin position="1"/>
        <end position="19"/>
    </location>
</feature>
<dbReference type="RefSeq" id="WP_133645013.1">
    <property type="nucleotide sequence ID" value="NZ_SNYI01000003.1"/>
</dbReference>
<dbReference type="OrthoDB" id="3034330at2"/>
<dbReference type="EMBL" id="SNYI01000003">
    <property type="protein sequence ID" value="TDQ29443.1"/>
    <property type="molecule type" value="Genomic_DNA"/>
</dbReference>
<gene>
    <name evidence="2" type="ORF">CLV82_2901</name>
</gene>